<reference evidence="5" key="1">
    <citation type="submission" date="2021-01" db="EMBL/GenBank/DDBJ databases">
        <title>Whole genome shotgun sequence of Rhizocola hellebori NBRC 109834.</title>
        <authorList>
            <person name="Komaki H."/>
            <person name="Tamura T."/>
        </authorList>
    </citation>
    <scope>NUCLEOTIDE SEQUENCE</scope>
    <source>
        <strain evidence="5">NBRC 109834</strain>
    </source>
</reference>
<dbReference type="Proteomes" id="UP000612899">
    <property type="component" value="Unassembled WGS sequence"/>
</dbReference>
<organism evidence="5 6">
    <name type="scientific">Rhizocola hellebori</name>
    <dbReference type="NCBI Taxonomy" id="1392758"/>
    <lineage>
        <taxon>Bacteria</taxon>
        <taxon>Bacillati</taxon>
        <taxon>Actinomycetota</taxon>
        <taxon>Actinomycetes</taxon>
        <taxon>Micromonosporales</taxon>
        <taxon>Micromonosporaceae</taxon>
        <taxon>Rhizocola</taxon>
    </lineage>
</organism>
<dbReference type="SUPFAM" id="SSF64288">
    <property type="entry name" value="Chorismate lyase-like"/>
    <property type="match status" value="1"/>
</dbReference>
<dbReference type="Pfam" id="PF00392">
    <property type="entry name" value="GntR"/>
    <property type="match status" value="1"/>
</dbReference>
<dbReference type="InterPro" id="IPR028978">
    <property type="entry name" value="Chorismate_lyase_/UTRA_dom_sf"/>
</dbReference>
<dbReference type="SUPFAM" id="SSF46785">
    <property type="entry name" value="Winged helix' DNA-binding domain"/>
    <property type="match status" value="1"/>
</dbReference>
<evidence type="ECO:0000313" key="5">
    <source>
        <dbReference type="EMBL" id="GIH05859.1"/>
    </source>
</evidence>
<name>A0A8J3VG11_9ACTN</name>
<dbReference type="GO" id="GO:0045892">
    <property type="term" value="P:negative regulation of DNA-templated transcription"/>
    <property type="evidence" value="ECO:0007669"/>
    <property type="project" value="TreeGrafter"/>
</dbReference>
<dbReference type="CDD" id="cd07377">
    <property type="entry name" value="WHTH_GntR"/>
    <property type="match status" value="1"/>
</dbReference>
<keyword evidence="1" id="KW-0805">Transcription regulation</keyword>
<protein>
    <submittedName>
        <fullName evidence="5">GntR family transcriptional regulator</fullName>
    </submittedName>
</protein>
<dbReference type="PRINTS" id="PR00035">
    <property type="entry name" value="HTHGNTR"/>
</dbReference>
<dbReference type="InterPro" id="IPR011663">
    <property type="entry name" value="UTRA"/>
</dbReference>
<dbReference type="PANTHER" id="PTHR44846">
    <property type="entry name" value="MANNOSYL-D-GLYCERATE TRANSPORT/METABOLISM SYSTEM REPRESSOR MNGR-RELATED"/>
    <property type="match status" value="1"/>
</dbReference>
<dbReference type="GO" id="GO:0003677">
    <property type="term" value="F:DNA binding"/>
    <property type="evidence" value="ECO:0007669"/>
    <property type="project" value="UniProtKB-KW"/>
</dbReference>
<dbReference type="InterPro" id="IPR050679">
    <property type="entry name" value="Bact_HTH_transcr_reg"/>
</dbReference>
<dbReference type="PROSITE" id="PS50949">
    <property type="entry name" value="HTH_GNTR"/>
    <property type="match status" value="1"/>
</dbReference>
<dbReference type="PANTHER" id="PTHR44846:SF17">
    <property type="entry name" value="GNTR-FAMILY TRANSCRIPTIONAL REGULATOR"/>
    <property type="match status" value="1"/>
</dbReference>
<dbReference type="GO" id="GO:0003700">
    <property type="term" value="F:DNA-binding transcription factor activity"/>
    <property type="evidence" value="ECO:0007669"/>
    <property type="project" value="InterPro"/>
</dbReference>
<accession>A0A8J3VG11</accession>
<dbReference type="SMART" id="SM00345">
    <property type="entry name" value="HTH_GNTR"/>
    <property type="match status" value="1"/>
</dbReference>
<keyword evidence="6" id="KW-1185">Reference proteome</keyword>
<evidence type="ECO:0000256" key="2">
    <source>
        <dbReference type="ARBA" id="ARBA00023125"/>
    </source>
</evidence>
<comment type="caution">
    <text evidence="5">The sequence shown here is derived from an EMBL/GenBank/DDBJ whole genome shotgun (WGS) entry which is preliminary data.</text>
</comment>
<feature type="domain" description="HTH gntR-type" evidence="4">
    <location>
        <begin position="10"/>
        <end position="78"/>
    </location>
</feature>
<evidence type="ECO:0000259" key="4">
    <source>
        <dbReference type="PROSITE" id="PS50949"/>
    </source>
</evidence>
<sequence>MKPMDTPDAGHMYERIAAALRDQITNGTLRPGDRLPTQQELVDTFGCSRQVVRFALDLLENEGLVDRIQGFGTTVRKYDPLVRRSALHYRDMPNAPFAEEALAAQRTPRYTHHTRLDRIGPDVASRLGLEVGTEVMRTDYVSYVDDQPAMLVTSYENLEYTRGTVIEKPEEGYLAGAGLVPRFTAIGRRPTKITERVRVRPPRPAEEEMLRIKPGVPVILISRTTQTRETILETADIIIASNLFELENSFVIEPLVSTLEQQHERPASQDGPLSV</sequence>
<dbReference type="InterPro" id="IPR000524">
    <property type="entry name" value="Tscrpt_reg_HTH_GntR"/>
</dbReference>
<dbReference type="EMBL" id="BONY01000022">
    <property type="protein sequence ID" value="GIH05859.1"/>
    <property type="molecule type" value="Genomic_DNA"/>
</dbReference>
<proteinExistence type="predicted"/>
<dbReference type="Gene3D" id="3.40.1410.10">
    <property type="entry name" value="Chorismate lyase-like"/>
    <property type="match status" value="1"/>
</dbReference>
<keyword evidence="2" id="KW-0238">DNA-binding</keyword>
<evidence type="ECO:0000256" key="3">
    <source>
        <dbReference type="ARBA" id="ARBA00023163"/>
    </source>
</evidence>
<dbReference type="SMART" id="SM00866">
    <property type="entry name" value="UTRA"/>
    <property type="match status" value="1"/>
</dbReference>
<dbReference type="Pfam" id="PF07702">
    <property type="entry name" value="UTRA"/>
    <property type="match status" value="1"/>
</dbReference>
<dbReference type="InterPro" id="IPR036390">
    <property type="entry name" value="WH_DNA-bd_sf"/>
</dbReference>
<dbReference type="AlphaFoldDB" id="A0A8J3VG11"/>
<evidence type="ECO:0000313" key="6">
    <source>
        <dbReference type="Proteomes" id="UP000612899"/>
    </source>
</evidence>
<dbReference type="InterPro" id="IPR036388">
    <property type="entry name" value="WH-like_DNA-bd_sf"/>
</dbReference>
<dbReference type="Gene3D" id="1.10.10.10">
    <property type="entry name" value="Winged helix-like DNA-binding domain superfamily/Winged helix DNA-binding domain"/>
    <property type="match status" value="1"/>
</dbReference>
<evidence type="ECO:0000256" key="1">
    <source>
        <dbReference type="ARBA" id="ARBA00023015"/>
    </source>
</evidence>
<keyword evidence="3" id="KW-0804">Transcription</keyword>
<gene>
    <name evidence="5" type="ORF">Rhe02_39260</name>
</gene>